<feature type="chain" id="PRO_5027045426" evidence="1">
    <location>
        <begin position="29"/>
        <end position="342"/>
    </location>
</feature>
<reference evidence="2 3" key="1">
    <citation type="submission" date="2020-02" db="EMBL/GenBank/DDBJ databases">
        <title>Genome assembly of a novel Clostridium senegalense strain.</title>
        <authorList>
            <person name="Gupta T.B."/>
            <person name="Jauregui R."/>
            <person name="Maclean P."/>
            <person name="Nawarathana A."/>
            <person name="Brightwell G."/>
        </authorList>
    </citation>
    <scope>NUCLEOTIDE SEQUENCE [LARGE SCALE GENOMIC DNA]</scope>
    <source>
        <strain evidence="2 3">AGRFS4</strain>
    </source>
</reference>
<protein>
    <submittedName>
        <fullName evidence="2">Cell wall-binding repeat-containing protein</fullName>
    </submittedName>
</protein>
<dbReference type="InterPro" id="IPR051922">
    <property type="entry name" value="Bact_Sporulation_Assoc"/>
</dbReference>
<gene>
    <name evidence="2" type="ORF">G3M99_04645</name>
</gene>
<dbReference type="Pfam" id="PF04122">
    <property type="entry name" value="CW_binding_2"/>
    <property type="match status" value="3"/>
</dbReference>
<dbReference type="RefSeq" id="WP_199869367.1">
    <property type="nucleotide sequence ID" value="NZ_JAAGPU010000005.1"/>
</dbReference>
<evidence type="ECO:0000313" key="2">
    <source>
        <dbReference type="EMBL" id="NEU04157.1"/>
    </source>
</evidence>
<proteinExistence type="predicted"/>
<comment type="caution">
    <text evidence="2">The sequence shown here is derived from an EMBL/GenBank/DDBJ whole genome shotgun (WGS) entry which is preliminary data.</text>
</comment>
<dbReference type="Proteomes" id="UP000481872">
    <property type="component" value="Unassembled WGS sequence"/>
</dbReference>
<dbReference type="PANTHER" id="PTHR30032:SF8">
    <property type="entry name" value="GERMINATION-SPECIFIC N-ACETYLMURAMOYL-L-ALANINE AMIDASE"/>
    <property type="match status" value="1"/>
</dbReference>
<feature type="signal peptide" evidence="1">
    <location>
        <begin position="1"/>
        <end position="28"/>
    </location>
</feature>
<name>A0A6M0H0Z5_9CLOT</name>
<evidence type="ECO:0000313" key="3">
    <source>
        <dbReference type="Proteomes" id="UP000481872"/>
    </source>
</evidence>
<organism evidence="2 3">
    <name type="scientific">Clostridium senegalense</name>
    <dbReference type="NCBI Taxonomy" id="1465809"/>
    <lineage>
        <taxon>Bacteria</taxon>
        <taxon>Bacillati</taxon>
        <taxon>Bacillota</taxon>
        <taxon>Clostridia</taxon>
        <taxon>Eubacteriales</taxon>
        <taxon>Clostridiaceae</taxon>
        <taxon>Clostridium</taxon>
    </lineage>
</organism>
<sequence length="342" mass="37470">MSKNLKIKIIALGMVLTSLSIGSTNAFAETKSNKERIYGQDRIETSVQISKHGWENGSDSVVIAAAYDFADALSAAPLAKKNNGPIILNGKSSLPVNTLNEIKRLNPKKVFILGGEKAISKEVEKQLEDMEISQVERIFGKTRYETSLKVAEKLGKVDSAFVTNGQTYADALSVSSIAASMNAPILYTEKDKLKSDVKNYINENEISKAYFIGGNGVLSDDVLKDIKNSERISGENRYMTNKEVLTTFKSQLNFDNVYFVSSTGFADALSVAPMASNSKSSVILTNQDVEKPLEDYINDNITSKSKLIAIGGEKVVPESILDKFISDFDVIEIATNFKNLFV</sequence>
<accession>A0A6M0H0Z5</accession>
<dbReference type="InterPro" id="IPR007253">
    <property type="entry name" value="Cell_wall-bd_2"/>
</dbReference>
<dbReference type="PANTHER" id="PTHR30032">
    <property type="entry name" value="N-ACETYLMURAMOYL-L-ALANINE AMIDASE-RELATED"/>
    <property type="match status" value="1"/>
</dbReference>
<dbReference type="EMBL" id="JAAGPU010000005">
    <property type="protein sequence ID" value="NEU04157.1"/>
    <property type="molecule type" value="Genomic_DNA"/>
</dbReference>
<keyword evidence="1" id="KW-0732">Signal</keyword>
<dbReference type="Gene3D" id="3.40.50.12090">
    <property type="match status" value="3"/>
</dbReference>
<evidence type="ECO:0000256" key="1">
    <source>
        <dbReference type="SAM" id="SignalP"/>
    </source>
</evidence>
<dbReference type="AlphaFoldDB" id="A0A6M0H0Z5"/>
<keyword evidence="3" id="KW-1185">Reference proteome</keyword>